<dbReference type="RefSeq" id="WP_204696396.1">
    <property type="nucleotide sequence ID" value="NZ_JAFBEC010000003.1"/>
</dbReference>
<dbReference type="PANTHER" id="PTHR33747">
    <property type="entry name" value="UPF0225 PROTEIN SCO1677"/>
    <property type="match status" value="1"/>
</dbReference>
<name>A0ABS2PAV9_9BACL</name>
<dbReference type="PANTHER" id="PTHR33747:SF1">
    <property type="entry name" value="ADENYLATE CYCLASE-ASSOCIATED CAP C-TERMINAL DOMAIN-CONTAINING PROTEIN"/>
    <property type="match status" value="1"/>
</dbReference>
<dbReference type="Proteomes" id="UP000741863">
    <property type="component" value="Unassembled WGS sequence"/>
</dbReference>
<comment type="caution">
    <text evidence="1">The sequence shown here is derived from an EMBL/GenBank/DDBJ whole genome shotgun (WGS) entry which is preliminary data.</text>
</comment>
<accession>A0ABS2PAV9</accession>
<evidence type="ECO:0000313" key="2">
    <source>
        <dbReference type="Proteomes" id="UP000741863"/>
    </source>
</evidence>
<gene>
    <name evidence="1" type="ORF">JOD17_001359</name>
</gene>
<dbReference type="EMBL" id="JAFBEC010000003">
    <property type="protein sequence ID" value="MBM7632266.1"/>
    <property type="molecule type" value="Genomic_DNA"/>
</dbReference>
<organism evidence="1 2">
    <name type="scientific">Geomicrobium sediminis</name>
    <dbReference type="NCBI Taxonomy" id="1347788"/>
    <lineage>
        <taxon>Bacteria</taxon>
        <taxon>Bacillati</taxon>
        <taxon>Bacillota</taxon>
        <taxon>Bacilli</taxon>
        <taxon>Bacillales</taxon>
        <taxon>Geomicrobium</taxon>
    </lineage>
</organism>
<evidence type="ECO:0008006" key="3">
    <source>
        <dbReference type="Google" id="ProtNLM"/>
    </source>
</evidence>
<sequence>MDKKTSKQLEEALINVREHQEILMMQAEQRMYKQVEFPITFKESLFRLTKSEMDYLRNMYQITGVSQLNKTNLVDALSSPILDSIAYYFSILDEERYSLIQRVANSRNGISADITHYEVLSLLDFGMIFPGEDDRGRIIFMPEEVKQIFFEIDGKELQKRIQLNTEWIRLTNGMLHYYGVLYMPTLVIFIEEYSTFNHKKDTERYFDVMNLYMQLEDRIESERFYFSHVDVEDMDELIEEQEMRPEIDYYKFTKQQLLKASAENYFDRTPQMREFLAYLNRNYDLSKQELDDLGIEVTLIVRISRDVNVVGKYLEEVIEFPSIEVLRGLIDRLVEVYNHTRSWMLKGHSPNELSRRTELLNETPSDDQTNVVSFASGTKVVRNDPCPCGSGKKFKKCCLRSS</sequence>
<dbReference type="SUPFAM" id="SSF103642">
    <property type="entry name" value="Sec-C motif"/>
    <property type="match status" value="1"/>
</dbReference>
<dbReference type="Gene3D" id="3.10.450.50">
    <property type="match status" value="1"/>
</dbReference>
<keyword evidence="2" id="KW-1185">Reference proteome</keyword>
<evidence type="ECO:0000313" key="1">
    <source>
        <dbReference type="EMBL" id="MBM7632266.1"/>
    </source>
</evidence>
<dbReference type="InterPro" id="IPR004027">
    <property type="entry name" value="SEC_C_motif"/>
</dbReference>
<proteinExistence type="predicted"/>
<dbReference type="Pfam" id="PF02810">
    <property type="entry name" value="SEC-C"/>
    <property type="match status" value="1"/>
</dbReference>
<reference evidence="1 2" key="1">
    <citation type="submission" date="2021-01" db="EMBL/GenBank/DDBJ databases">
        <title>Genomic Encyclopedia of Type Strains, Phase IV (KMG-IV): sequencing the most valuable type-strain genomes for metagenomic binning, comparative biology and taxonomic classification.</title>
        <authorList>
            <person name="Goeker M."/>
        </authorList>
    </citation>
    <scope>NUCLEOTIDE SEQUENCE [LARGE SCALE GENOMIC DNA]</scope>
    <source>
        <strain evidence="1 2">DSM 25540</strain>
    </source>
</reference>
<protein>
    <recommendedName>
        <fullName evidence="3">SEC-C motif-containing protein</fullName>
    </recommendedName>
</protein>